<dbReference type="AlphaFoldDB" id="A0A8X7XUL4"/>
<gene>
    <name evidence="2" type="ORF">POTOM_060471</name>
</gene>
<name>A0A8X7XUL4_POPTO</name>
<dbReference type="GO" id="GO:0006406">
    <property type="term" value="P:mRNA export from nucleus"/>
    <property type="evidence" value="ECO:0007669"/>
    <property type="project" value="TreeGrafter"/>
</dbReference>
<evidence type="ECO:0000313" key="3">
    <source>
        <dbReference type="Proteomes" id="UP000886885"/>
    </source>
</evidence>
<reference evidence="2" key="1">
    <citation type="journal article" date="2020" name="bioRxiv">
        <title>Hybrid origin of Populus tomentosa Carr. identified through genome sequencing and phylogenomic analysis.</title>
        <authorList>
            <person name="An X."/>
            <person name="Gao K."/>
            <person name="Chen Z."/>
            <person name="Li J."/>
            <person name="Yang X."/>
            <person name="Yang X."/>
            <person name="Zhou J."/>
            <person name="Guo T."/>
            <person name="Zhao T."/>
            <person name="Huang S."/>
            <person name="Miao D."/>
            <person name="Khan W.U."/>
            <person name="Rao P."/>
            <person name="Ye M."/>
            <person name="Lei B."/>
            <person name="Liao W."/>
            <person name="Wang J."/>
            <person name="Ji L."/>
            <person name="Li Y."/>
            <person name="Guo B."/>
            <person name="Mustafa N.S."/>
            <person name="Li S."/>
            <person name="Yun Q."/>
            <person name="Keller S.R."/>
            <person name="Mao J."/>
            <person name="Zhang R."/>
            <person name="Strauss S.H."/>
        </authorList>
    </citation>
    <scope>NUCLEOTIDE SEQUENCE</scope>
    <source>
        <strain evidence="2">GM15</strain>
        <tissue evidence="2">Leaf</tissue>
    </source>
</reference>
<keyword evidence="3" id="KW-1185">Reference proteome</keyword>
<evidence type="ECO:0000313" key="2">
    <source>
        <dbReference type="EMBL" id="KAG6736653.1"/>
    </source>
</evidence>
<organism evidence="2 3">
    <name type="scientific">Populus tomentosa</name>
    <name type="common">Chinese white poplar</name>
    <dbReference type="NCBI Taxonomy" id="118781"/>
    <lineage>
        <taxon>Eukaryota</taxon>
        <taxon>Viridiplantae</taxon>
        <taxon>Streptophyta</taxon>
        <taxon>Embryophyta</taxon>
        <taxon>Tracheophyta</taxon>
        <taxon>Spermatophyta</taxon>
        <taxon>Magnoliopsida</taxon>
        <taxon>eudicotyledons</taxon>
        <taxon>Gunneridae</taxon>
        <taxon>Pentapetalae</taxon>
        <taxon>rosids</taxon>
        <taxon>fabids</taxon>
        <taxon>Malpighiales</taxon>
        <taxon>Salicaceae</taxon>
        <taxon>Saliceae</taxon>
        <taxon>Populus</taxon>
    </lineage>
</organism>
<dbReference type="PANTHER" id="PTHR18898:SF2">
    <property type="entry name" value="NUCLEOPROTEIN TPR"/>
    <property type="match status" value="1"/>
</dbReference>
<protein>
    <submittedName>
        <fullName evidence="2">Uncharacterized protein</fullName>
    </submittedName>
</protein>
<comment type="caution">
    <text evidence="2">The sequence shown here is derived from an EMBL/GenBank/DDBJ whole genome shotgun (WGS) entry which is preliminary data.</text>
</comment>
<dbReference type="OrthoDB" id="343070at2759"/>
<dbReference type="GO" id="GO:0005643">
    <property type="term" value="C:nuclear pore"/>
    <property type="evidence" value="ECO:0007669"/>
    <property type="project" value="TreeGrafter"/>
</dbReference>
<sequence>MPGIAPDGLFELIICICKLREVAQNTKAQSDKLESLLRERQIEVEACKKEIEMDKAEKDHLEKRMSELLERCRNIDVEDYNRMKDDLRQMEVNKVFCAYLVLFMALQAWI</sequence>
<proteinExistence type="predicted"/>
<accession>A0A8X7XUL4</accession>
<dbReference type="PANTHER" id="PTHR18898">
    <property type="entry name" value="NUCLEOPROTEIN TPR-RELATED"/>
    <property type="match status" value="1"/>
</dbReference>
<dbReference type="GO" id="GO:0017056">
    <property type="term" value="F:structural constituent of nuclear pore"/>
    <property type="evidence" value="ECO:0007669"/>
    <property type="project" value="TreeGrafter"/>
</dbReference>
<dbReference type="EMBL" id="JAAWWB010000668">
    <property type="protein sequence ID" value="KAG6736653.1"/>
    <property type="molecule type" value="Genomic_DNA"/>
</dbReference>
<evidence type="ECO:0000256" key="1">
    <source>
        <dbReference type="SAM" id="Coils"/>
    </source>
</evidence>
<feature type="coiled-coil region" evidence="1">
    <location>
        <begin position="19"/>
        <end position="78"/>
    </location>
</feature>
<keyword evidence="1" id="KW-0175">Coiled coil</keyword>
<dbReference type="Proteomes" id="UP000886885">
    <property type="component" value="Unassembled WGS sequence"/>
</dbReference>